<reference evidence="2 3" key="1">
    <citation type="journal article" date="2021" name="Sci. Rep.">
        <title>Chromosome anchoring in Senegalese sole (Solea senegalensis) reveals sex-associated markers and genome rearrangements in flatfish.</title>
        <authorList>
            <person name="Guerrero-Cozar I."/>
            <person name="Gomez-Garrido J."/>
            <person name="Berbel C."/>
            <person name="Martinez-Blanch J.F."/>
            <person name="Alioto T."/>
            <person name="Claros M.G."/>
            <person name="Gagnaire P.A."/>
            <person name="Manchado M."/>
        </authorList>
    </citation>
    <scope>NUCLEOTIDE SEQUENCE [LARGE SCALE GENOMIC DNA]</scope>
    <source>
        <strain evidence="2">Sse05_10M</strain>
    </source>
</reference>
<name>A0AAV6SMR0_SOLSE</name>
<proteinExistence type="predicted"/>
<organism evidence="2 3">
    <name type="scientific">Solea senegalensis</name>
    <name type="common">Senegalese sole</name>
    <dbReference type="NCBI Taxonomy" id="28829"/>
    <lineage>
        <taxon>Eukaryota</taxon>
        <taxon>Metazoa</taxon>
        <taxon>Chordata</taxon>
        <taxon>Craniata</taxon>
        <taxon>Vertebrata</taxon>
        <taxon>Euteleostomi</taxon>
        <taxon>Actinopterygii</taxon>
        <taxon>Neopterygii</taxon>
        <taxon>Teleostei</taxon>
        <taxon>Neoteleostei</taxon>
        <taxon>Acanthomorphata</taxon>
        <taxon>Carangaria</taxon>
        <taxon>Pleuronectiformes</taxon>
        <taxon>Pleuronectoidei</taxon>
        <taxon>Soleidae</taxon>
        <taxon>Solea</taxon>
    </lineage>
</organism>
<evidence type="ECO:0000256" key="1">
    <source>
        <dbReference type="SAM" id="MobiDB-lite"/>
    </source>
</evidence>
<gene>
    <name evidence="2" type="ORF">JOB18_031538</name>
</gene>
<evidence type="ECO:0000313" key="2">
    <source>
        <dbReference type="EMBL" id="KAG7518332.1"/>
    </source>
</evidence>
<feature type="region of interest" description="Disordered" evidence="1">
    <location>
        <begin position="65"/>
        <end position="90"/>
    </location>
</feature>
<feature type="region of interest" description="Disordered" evidence="1">
    <location>
        <begin position="127"/>
        <end position="153"/>
    </location>
</feature>
<keyword evidence="3" id="KW-1185">Reference proteome</keyword>
<dbReference type="Proteomes" id="UP000693946">
    <property type="component" value="Linkage Group LG12"/>
</dbReference>
<protein>
    <submittedName>
        <fullName evidence="2">Uncharacterized protein</fullName>
    </submittedName>
</protein>
<evidence type="ECO:0000313" key="3">
    <source>
        <dbReference type="Proteomes" id="UP000693946"/>
    </source>
</evidence>
<comment type="caution">
    <text evidence="2">The sequence shown here is derived from an EMBL/GenBank/DDBJ whole genome shotgun (WGS) entry which is preliminary data.</text>
</comment>
<sequence>MSCYKDQTEFKFIKLACIHANLGDQTMKKAGLKQASPGSGIVMVIAKAMLPAKWVVHVFVPHHGARQKRSSTGPRDHWSAKRHAVSSRGHVDPDERFFHAVRGSCKTKAKEEEFQLAPFPLRLRLDGGAASGNFTSCKDKTEGEGGGGGEWSAAGKHYQYQLSSLEKK</sequence>
<accession>A0AAV6SMR0</accession>
<dbReference type="EMBL" id="JAGKHQ010000004">
    <property type="protein sequence ID" value="KAG7518332.1"/>
    <property type="molecule type" value="Genomic_DNA"/>
</dbReference>
<dbReference type="AlphaFoldDB" id="A0AAV6SMR0"/>